<dbReference type="Gene3D" id="1.20.1280.50">
    <property type="match status" value="1"/>
</dbReference>
<dbReference type="InterPro" id="IPR001810">
    <property type="entry name" value="F-box_dom"/>
</dbReference>
<protein>
    <recommendedName>
        <fullName evidence="2">F-box domain-containing protein</fullName>
    </recommendedName>
</protein>
<feature type="region of interest" description="Disordered" evidence="1">
    <location>
        <begin position="513"/>
        <end position="559"/>
    </location>
</feature>
<dbReference type="Pfam" id="PF12937">
    <property type="entry name" value="F-box-like"/>
    <property type="match status" value="1"/>
</dbReference>
<dbReference type="AlphaFoldDB" id="A0A284RT56"/>
<reference evidence="4" key="1">
    <citation type="journal article" date="2017" name="Nat. Ecol. Evol.">
        <title>Genome expansion and lineage-specific genetic innovations in the forest pathogenic fungi Armillaria.</title>
        <authorList>
            <person name="Sipos G."/>
            <person name="Prasanna A.N."/>
            <person name="Walter M.C."/>
            <person name="O'Connor E."/>
            <person name="Balint B."/>
            <person name="Krizsan K."/>
            <person name="Kiss B."/>
            <person name="Hess J."/>
            <person name="Varga T."/>
            <person name="Slot J."/>
            <person name="Riley R."/>
            <person name="Boka B."/>
            <person name="Rigling D."/>
            <person name="Barry K."/>
            <person name="Lee J."/>
            <person name="Mihaltcheva S."/>
            <person name="LaButti K."/>
            <person name="Lipzen A."/>
            <person name="Waldron R."/>
            <person name="Moloney N.M."/>
            <person name="Sperisen C."/>
            <person name="Kredics L."/>
            <person name="Vagvoelgyi C."/>
            <person name="Patrignani A."/>
            <person name="Fitzpatrick D."/>
            <person name="Nagy I."/>
            <person name="Doyle S."/>
            <person name="Anderson J.B."/>
            <person name="Grigoriev I.V."/>
            <person name="Gueldener U."/>
            <person name="Muensterkoetter M."/>
            <person name="Nagy L.G."/>
        </authorList>
    </citation>
    <scope>NUCLEOTIDE SEQUENCE [LARGE SCALE GENOMIC DNA]</scope>
    <source>
        <strain evidence="4">C18/9</strain>
    </source>
</reference>
<name>A0A284RT56_ARMOS</name>
<evidence type="ECO:0000313" key="4">
    <source>
        <dbReference type="Proteomes" id="UP000219338"/>
    </source>
</evidence>
<sequence length="610" mass="68972">MLDPSTFDKVSLEDLLDAVIDRIDKTARKWTTDKLDAIERRLQIAAAMIRGARNSLQPINRLPPELLAMIFLMRQQHLPSFLPIPCVGVYKQRHHRDWLKVLHVCRHWRAITATYARLWATIDSNLDPATFIRRSSTAPLTVYVGIRNGKINQPDLEIILRQTRRIRELHIDAFKWQTTATPLYELLKKPAKSLVSLTILIDGDRNSTPHDLPTLFSGRMPRLRQLCLEHISAWPKNHFQNLTHVCLYRQDREFRPCTNDFLDFLEGCPLLEELALIDAGPTRSTAGDVPAVLSHRVVPLDHLRELNCGSLGYALPITRLLSHLALPASAAMYFWGAPLQLPTEELSQLIPDNRSHLQNLRNIKECRLIRSLLSVGSSYQLVAVVDSVIYICGLFSPPEVVGMISHYPLNDVETLVIEERLLNSFSNITTAMWRDIFGYFPNLTYLRLRPYCLPSPTRSILSALYPAQNPAGHANDIVCPLLTSVQIEGGDDAVPAAYIALLAGARREEGSPISDLKISSFDPRRLRPKPPPHSSRSSSPSTHSSMSSASDSDSDDLPAGEEDVTILKEHVPNVQVLKKQDVVGMFPPRWPTRAHMWHLEHTNRRAMARW</sequence>
<proteinExistence type="predicted"/>
<accession>A0A284RT56</accession>
<keyword evidence="4" id="KW-1185">Reference proteome</keyword>
<feature type="compositionally biased region" description="Low complexity" evidence="1">
    <location>
        <begin position="534"/>
        <end position="551"/>
    </location>
</feature>
<organism evidence="3 4">
    <name type="scientific">Armillaria ostoyae</name>
    <name type="common">Armillaria root rot fungus</name>
    <dbReference type="NCBI Taxonomy" id="47428"/>
    <lineage>
        <taxon>Eukaryota</taxon>
        <taxon>Fungi</taxon>
        <taxon>Dikarya</taxon>
        <taxon>Basidiomycota</taxon>
        <taxon>Agaricomycotina</taxon>
        <taxon>Agaricomycetes</taxon>
        <taxon>Agaricomycetidae</taxon>
        <taxon>Agaricales</taxon>
        <taxon>Marasmiineae</taxon>
        <taxon>Physalacriaceae</taxon>
        <taxon>Armillaria</taxon>
    </lineage>
</organism>
<dbReference type="SUPFAM" id="SSF52047">
    <property type="entry name" value="RNI-like"/>
    <property type="match status" value="1"/>
</dbReference>
<feature type="domain" description="F-box" evidence="2">
    <location>
        <begin position="59"/>
        <end position="123"/>
    </location>
</feature>
<evidence type="ECO:0000259" key="2">
    <source>
        <dbReference type="Pfam" id="PF12937"/>
    </source>
</evidence>
<evidence type="ECO:0000313" key="3">
    <source>
        <dbReference type="EMBL" id="SJL11946.1"/>
    </source>
</evidence>
<dbReference type="OMA" id="HWRTIAS"/>
<dbReference type="OrthoDB" id="2862708at2759"/>
<gene>
    <name evidence="3" type="ORF">ARMOST_15360</name>
</gene>
<dbReference type="STRING" id="47428.A0A284RT56"/>
<dbReference type="Proteomes" id="UP000219338">
    <property type="component" value="Unassembled WGS sequence"/>
</dbReference>
<dbReference type="InterPro" id="IPR032675">
    <property type="entry name" value="LRR_dom_sf"/>
</dbReference>
<dbReference type="Gene3D" id="3.80.10.10">
    <property type="entry name" value="Ribonuclease Inhibitor"/>
    <property type="match status" value="1"/>
</dbReference>
<evidence type="ECO:0000256" key="1">
    <source>
        <dbReference type="SAM" id="MobiDB-lite"/>
    </source>
</evidence>
<dbReference type="EMBL" id="FUEG01000015">
    <property type="protein sequence ID" value="SJL11946.1"/>
    <property type="molecule type" value="Genomic_DNA"/>
</dbReference>